<dbReference type="EC" id="6.1.1.-" evidence="7"/>
<feature type="binding site" evidence="7">
    <location>
        <position position="103"/>
    </location>
    <ligand>
        <name>Zn(2+)</name>
        <dbReference type="ChEBI" id="CHEBI:29105"/>
    </ligand>
</feature>
<feature type="region of interest" description="Disordered" evidence="9">
    <location>
        <begin position="306"/>
        <end position="328"/>
    </location>
</feature>
<evidence type="ECO:0000256" key="2">
    <source>
        <dbReference type="ARBA" id="ARBA00022723"/>
    </source>
</evidence>
<evidence type="ECO:0000313" key="12">
    <source>
        <dbReference type="Proteomes" id="UP000199391"/>
    </source>
</evidence>
<evidence type="ECO:0000256" key="9">
    <source>
        <dbReference type="SAM" id="MobiDB-lite"/>
    </source>
</evidence>
<feature type="binding site" evidence="7">
    <location>
        <position position="129"/>
    </location>
    <ligand>
        <name>Zn(2+)</name>
        <dbReference type="ChEBI" id="CHEBI:29105"/>
    </ligand>
</feature>
<keyword evidence="5 7" id="KW-0067">ATP-binding</keyword>
<dbReference type="GO" id="GO:0006400">
    <property type="term" value="P:tRNA modification"/>
    <property type="evidence" value="ECO:0007669"/>
    <property type="project" value="InterPro"/>
</dbReference>
<evidence type="ECO:0000256" key="5">
    <source>
        <dbReference type="ARBA" id="ARBA00022840"/>
    </source>
</evidence>
<dbReference type="NCBIfam" id="TIGR03838">
    <property type="entry name" value="queuosine_YadB"/>
    <property type="match status" value="1"/>
</dbReference>
<dbReference type="InterPro" id="IPR014729">
    <property type="entry name" value="Rossmann-like_a/b/a_fold"/>
</dbReference>
<reference evidence="12" key="1">
    <citation type="submission" date="2016-10" db="EMBL/GenBank/DDBJ databases">
        <authorList>
            <person name="Varghese N."/>
            <person name="Submissions S."/>
        </authorList>
    </citation>
    <scope>NUCLEOTIDE SEQUENCE [LARGE SCALE GENOMIC DNA]</scope>
    <source>
        <strain evidence="12">CGMCC 1.11014</strain>
    </source>
</reference>
<feature type="binding site" evidence="7">
    <location>
        <position position="186"/>
    </location>
    <ligand>
        <name>L-glutamate</name>
        <dbReference type="ChEBI" id="CHEBI:29985"/>
    </ligand>
</feature>
<feature type="short sequence motif" description="'KMSKS' region" evidence="7">
    <location>
        <begin position="242"/>
        <end position="246"/>
    </location>
</feature>
<feature type="binding site" evidence="7">
    <location>
        <position position="204"/>
    </location>
    <ligand>
        <name>L-glutamate</name>
        <dbReference type="ChEBI" id="CHEBI:29985"/>
    </ligand>
</feature>
<evidence type="ECO:0000256" key="1">
    <source>
        <dbReference type="ARBA" id="ARBA00022598"/>
    </source>
</evidence>
<comment type="similarity">
    <text evidence="7">Belongs to the class-I aminoacyl-tRNA synthetase family. GluQ subfamily.</text>
</comment>
<keyword evidence="6 7" id="KW-0030">Aminoacyl-tRNA synthetase</keyword>
<dbReference type="NCBIfam" id="NF004314">
    <property type="entry name" value="PRK05710.1-3"/>
    <property type="match status" value="1"/>
</dbReference>
<dbReference type="NCBIfam" id="NF004313">
    <property type="entry name" value="PRK05710.1-2"/>
    <property type="match status" value="1"/>
</dbReference>
<dbReference type="RefSeq" id="WP_093555438.1">
    <property type="nucleotide sequence ID" value="NZ_FPBO01000007.1"/>
</dbReference>
<dbReference type="OrthoDB" id="9807503at2"/>
<evidence type="ECO:0000256" key="6">
    <source>
        <dbReference type="ARBA" id="ARBA00023146"/>
    </source>
</evidence>
<feature type="binding site" evidence="7">
    <location>
        <position position="101"/>
    </location>
    <ligand>
        <name>Zn(2+)</name>
        <dbReference type="ChEBI" id="CHEBI:29105"/>
    </ligand>
</feature>
<dbReference type="PANTHER" id="PTHR43311">
    <property type="entry name" value="GLUTAMATE--TRNA LIGASE"/>
    <property type="match status" value="1"/>
</dbReference>
<evidence type="ECO:0000256" key="3">
    <source>
        <dbReference type="ARBA" id="ARBA00022741"/>
    </source>
</evidence>
<evidence type="ECO:0000313" key="11">
    <source>
        <dbReference type="EMBL" id="SFU69891.1"/>
    </source>
</evidence>
<feature type="binding site" evidence="7">
    <location>
        <position position="47"/>
    </location>
    <ligand>
        <name>L-glutamate</name>
        <dbReference type="ChEBI" id="CHEBI:29985"/>
    </ligand>
</feature>
<feature type="binding site" evidence="7">
    <location>
        <position position="245"/>
    </location>
    <ligand>
        <name>ATP</name>
        <dbReference type="ChEBI" id="CHEBI:30616"/>
    </ligand>
</feature>
<comment type="cofactor">
    <cofactor evidence="7">
        <name>Zn(2+)</name>
        <dbReference type="ChEBI" id="CHEBI:29105"/>
    </cofactor>
    <text evidence="7">Binds 1 zinc ion per subunit.</text>
</comment>
<feature type="domain" description="Glutamyl/glutaminyl-tRNA synthetase class Ib catalytic" evidence="10">
    <location>
        <begin position="11"/>
        <end position="279"/>
    </location>
</feature>
<dbReference type="Pfam" id="PF00749">
    <property type="entry name" value="tRNA-synt_1c"/>
    <property type="match status" value="1"/>
</dbReference>
<dbReference type="STRING" id="1035707.SAMN05216552_1007225"/>
<dbReference type="GO" id="GO:0004818">
    <property type="term" value="F:glutamate-tRNA ligase activity"/>
    <property type="evidence" value="ECO:0007669"/>
    <property type="project" value="TreeGrafter"/>
</dbReference>
<keyword evidence="2 7" id="KW-0479">Metal-binding</keyword>
<protein>
    <recommendedName>
        <fullName evidence="7">Glutamyl-Q tRNA(Asp) synthetase</fullName>
        <shortName evidence="7">Glu-Q-RSs</shortName>
        <ecNumber evidence="7">6.1.1.-</ecNumber>
    </recommendedName>
</protein>
<evidence type="ECO:0000256" key="7">
    <source>
        <dbReference type="HAMAP-Rule" id="MF_01428"/>
    </source>
</evidence>
<feature type="short sequence motif" description="'HIGH' region" evidence="7">
    <location>
        <begin position="14"/>
        <end position="24"/>
    </location>
</feature>
<dbReference type="GO" id="GO:0006424">
    <property type="term" value="P:glutamyl-tRNA aminoacylation"/>
    <property type="evidence" value="ECO:0007669"/>
    <property type="project" value="InterPro"/>
</dbReference>
<feature type="compositionally biased region" description="Low complexity" evidence="9">
    <location>
        <begin position="319"/>
        <end position="328"/>
    </location>
</feature>
<dbReference type="InterPro" id="IPR000924">
    <property type="entry name" value="Glu/Gln-tRNA-synth"/>
</dbReference>
<dbReference type="HAMAP" id="MF_01428">
    <property type="entry name" value="Glu_Q_tRNA_synth"/>
    <property type="match status" value="1"/>
</dbReference>
<dbReference type="InterPro" id="IPR049940">
    <property type="entry name" value="GluQ/Sye"/>
</dbReference>
<dbReference type="PRINTS" id="PR00987">
    <property type="entry name" value="TRNASYNTHGLU"/>
</dbReference>
<dbReference type="Gene3D" id="3.40.50.620">
    <property type="entry name" value="HUPs"/>
    <property type="match status" value="1"/>
</dbReference>
<dbReference type="Proteomes" id="UP000199391">
    <property type="component" value="Unassembled WGS sequence"/>
</dbReference>
<evidence type="ECO:0000256" key="4">
    <source>
        <dbReference type="ARBA" id="ARBA00022833"/>
    </source>
</evidence>
<gene>
    <name evidence="7" type="primary">gluQ</name>
    <name evidence="11" type="ORF">SAMN05216552_1007225</name>
</gene>
<feature type="binding site" evidence="7">
    <location>
        <begin position="11"/>
        <end position="15"/>
    </location>
    <ligand>
        <name>L-glutamate</name>
        <dbReference type="ChEBI" id="CHEBI:29985"/>
    </ligand>
</feature>
<evidence type="ECO:0000259" key="10">
    <source>
        <dbReference type="Pfam" id="PF00749"/>
    </source>
</evidence>
<feature type="binding site" evidence="7">
    <location>
        <position position="125"/>
    </location>
    <ligand>
        <name>Zn(2+)</name>
        <dbReference type="ChEBI" id="CHEBI:29105"/>
    </ligand>
</feature>
<dbReference type="PANTHER" id="PTHR43311:SF1">
    <property type="entry name" value="GLUTAMYL-Q TRNA(ASP) SYNTHETASE"/>
    <property type="match status" value="1"/>
</dbReference>
<organism evidence="11 12">
    <name type="scientific">Pseudoduganella namucuonensis</name>
    <dbReference type="NCBI Taxonomy" id="1035707"/>
    <lineage>
        <taxon>Bacteria</taxon>
        <taxon>Pseudomonadati</taxon>
        <taxon>Pseudomonadota</taxon>
        <taxon>Betaproteobacteria</taxon>
        <taxon>Burkholderiales</taxon>
        <taxon>Oxalobacteraceae</taxon>
        <taxon>Telluria group</taxon>
        <taxon>Pseudoduganella</taxon>
    </lineage>
</organism>
<accession>A0A1I7IAD1</accession>
<comment type="function">
    <text evidence="7">Catalyzes the tRNA-independent activation of glutamate in presence of ATP and the subsequent transfer of glutamate onto a tRNA(Asp). Glutamate is transferred on the 2-amino-5-(4,5-dihydroxy-2-cyclopenten-1-yl) moiety of the queuosine in the wobble position of the QUC anticodon.</text>
</comment>
<keyword evidence="12" id="KW-1185">Reference proteome</keyword>
<dbReference type="InterPro" id="IPR020058">
    <property type="entry name" value="Glu/Gln-tRNA-synth_Ib_cat-dom"/>
</dbReference>
<dbReference type="InterPro" id="IPR022380">
    <property type="entry name" value="Glu-Q_tRNA(Asp)_Synthase"/>
</dbReference>
<dbReference type="GO" id="GO:0005524">
    <property type="term" value="F:ATP binding"/>
    <property type="evidence" value="ECO:0007669"/>
    <property type="project" value="UniProtKB-KW"/>
</dbReference>
<dbReference type="EMBL" id="FPBO01000007">
    <property type="protein sequence ID" value="SFU69891.1"/>
    <property type="molecule type" value="Genomic_DNA"/>
</dbReference>
<evidence type="ECO:0000256" key="8">
    <source>
        <dbReference type="RuleBase" id="RU363037"/>
    </source>
</evidence>
<name>A0A1I7IAD1_9BURK</name>
<dbReference type="GO" id="GO:0008270">
    <property type="term" value="F:zinc ion binding"/>
    <property type="evidence" value="ECO:0007669"/>
    <property type="project" value="UniProtKB-UniRule"/>
</dbReference>
<proteinExistence type="inferred from homology"/>
<dbReference type="SUPFAM" id="SSF52374">
    <property type="entry name" value="Nucleotidylyl transferase"/>
    <property type="match status" value="1"/>
</dbReference>
<dbReference type="AlphaFoldDB" id="A0A1I7IAD1"/>
<keyword evidence="1 7" id="KW-0436">Ligase</keyword>
<dbReference type="GO" id="GO:0005829">
    <property type="term" value="C:cytosol"/>
    <property type="evidence" value="ECO:0007669"/>
    <property type="project" value="TreeGrafter"/>
</dbReference>
<sequence length="328" mass="35344">MTPPRTPYVGRFAPSPTGPLHIGSLVAAMASYLDAKARHGRWLVRVEDLDRDRNVAGVDQHILASLLRCGMQWDGEVTWQTRRTALYEAALERLGDAIYPCACSRKEIQDSQLRQGQGGGSALVYPGTCRGGLAPGKAARALRLRTPLEPHCVICFEDRWHGRVCQDLTAEVGDYVVRRADGFWAYQLAVVVDDGAQGVTDIVRGADLLDSTPRQIYLQRLLGLPLPAYLHVPVVVNADGEKLSKQTGAQAFDDGAPAASLLRSALLPAARFLGLDPRADSIDEFWRQAVPAWARMLAARGAMRGAARDETPAAPPNAAPDAAPGAAP</sequence>
<keyword evidence="4 7" id="KW-0862">Zinc</keyword>
<keyword evidence="3 7" id="KW-0547">Nucleotide-binding</keyword>
<keyword evidence="8" id="KW-0648">Protein biosynthesis</keyword>